<accession>A0ACC2RCX9</accession>
<keyword evidence="2" id="KW-1185">Reference proteome</keyword>
<protein>
    <submittedName>
        <fullName evidence="1">Uncharacterized protein</fullName>
    </submittedName>
</protein>
<dbReference type="EMBL" id="CM056777">
    <property type="protein sequence ID" value="KAJ8737992.1"/>
    <property type="molecule type" value="Genomic_DNA"/>
</dbReference>
<reference evidence="1" key="1">
    <citation type="submission" date="2023-03" db="EMBL/GenBank/DDBJ databases">
        <title>Chromosome-level genomes of two armyworms, Mythimna separata and Mythimna loreyi, provide insights into the biosynthesis and reception of sex pheromones.</title>
        <authorList>
            <person name="Zhao H."/>
        </authorList>
    </citation>
    <scope>NUCLEOTIDE SEQUENCE</scope>
    <source>
        <strain evidence="1">BeijingLab</strain>
    </source>
</reference>
<dbReference type="Proteomes" id="UP001231649">
    <property type="component" value="Chromosome 1"/>
</dbReference>
<evidence type="ECO:0000313" key="1">
    <source>
        <dbReference type="EMBL" id="KAJ8737992.1"/>
    </source>
</evidence>
<comment type="caution">
    <text evidence="1">The sequence shown here is derived from an EMBL/GenBank/DDBJ whole genome shotgun (WGS) entry which is preliminary data.</text>
</comment>
<proteinExistence type="predicted"/>
<sequence>MITNFAIIGCRMSLKMHMLHSHLDKFKDNMGAYSEEQGERFHQDIMEFERRYQGQYTESMMGDYVWGLIRETSTEHDRKNKTVHF</sequence>
<evidence type="ECO:0000313" key="2">
    <source>
        <dbReference type="Proteomes" id="UP001231649"/>
    </source>
</evidence>
<name>A0ACC2RCX9_9NEOP</name>
<organism evidence="1 2">
    <name type="scientific">Mythimna loreyi</name>
    <dbReference type="NCBI Taxonomy" id="667449"/>
    <lineage>
        <taxon>Eukaryota</taxon>
        <taxon>Metazoa</taxon>
        <taxon>Ecdysozoa</taxon>
        <taxon>Arthropoda</taxon>
        <taxon>Hexapoda</taxon>
        <taxon>Insecta</taxon>
        <taxon>Pterygota</taxon>
        <taxon>Neoptera</taxon>
        <taxon>Endopterygota</taxon>
        <taxon>Lepidoptera</taxon>
        <taxon>Glossata</taxon>
        <taxon>Ditrysia</taxon>
        <taxon>Noctuoidea</taxon>
        <taxon>Noctuidae</taxon>
        <taxon>Noctuinae</taxon>
        <taxon>Hadenini</taxon>
        <taxon>Mythimna</taxon>
    </lineage>
</organism>
<gene>
    <name evidence="1" type="ORF">PYW08_000587</name>
</gene>